<evidence type="ECO:0000313" key="2">
    <source>
        <dbReference type="Proteomes" id="UP000798951"/>
    </source>
</evidence>
<reference evidence="1 2" key="1">
    <citation type="submission" date="2019-07" db="EMBL/GenBank/DDBJ databases">
        <title>Genomic Encyclopedia of Type Strains, Phase IV (KMG-IV): sequencing the most valuable type-strain genomes for metagenomic binning, comparative biology and taxonomic classification.</title>
        <authorList>
            <person name="Goeker M."/>
        </authorList>
    </citation>
    <scope>NUCLEOTIDE SEQUENCE [LARGE SCALE GENOMIC DNA]</scope>
    <source>
        <strain evidence="1 2">DSM 44831</strain>
    </source>
</reference>
<keyword evidence="2" id="KW-1185">Reference proteome</keyword>
<name>A0ABQ6YFG7_9NOCA</name>
<accession>A0ABQ6YFG7</accession>
<gene>
    <name evidence="1" type="ORF">FNL39_11221</name>
</gene>
<dbReference type="RefSeq" id="WP_067977601.1">
    <property type="nucleotide sequence ID" value="NZ_VMSD01000012.1"/>
</dbReference>
<proteinExistence type="predicted"/>
<dbReference type="Proteomes" id="UP000798951">
    <property type="component" value="Unassembled WGS sequence"/>
</dbReference>
<evidence type="ECO:0008006" key="3">
    <source>
        <dbReference type="Google" id="ProtNLM"/>
    </source>
</evidence>
<dbReference type="EMBL" id="VMSD01000012">
    <property type="protein sequence ID" value="KAF0836706.1"/>
    <property type="molecule type" value="Genomic_DNA"/>
</dbReference>
<comment type="caution">
    <text evidence="1">The sequence shown here is derived from an EMBL/GenBank/DDBJ whole genome shotgun (WGS) entry which is preliminary data.</text>
</comment>
<organism evidence="1 2">
    <name type="scientific">Nocardia caishijiensis</name>
    <dbReference type="NCBI Taxonomy" id="184756"/>
    <lineage>
        <taxon>Bacteria</taxon>
        <taxon>Bacillati</taxon>
        <taxon>Actinomycetota</taxon>
        <taxon>Actinomycetes</taxon>
        <taxon>Mycobacteriales</taxon>
        <taxon>Nocardiaceae</taxon>
        <taxon>Nocardia</taxon>
    </lineage>
</organism>
<protein>
    <recommendedName>
        <fullName evidence="3">DUF2612 domain-containing protein</fullName>
    </recommendedName>
</protein>
<evidence type="ECO:0000313" key="1">
    <source>
        <dbReference type="EMBL" id="KAF0836706.1"/>
    </source>
</evidence>
<sequence length="218" mass="23171">MGTWTDQFVAPYETYLPTAADFAELAASMIHDQVACAPWTLVAGELSANALLPWVGILGGIRWSVRDGELAVGGERVTGRMEWGENELPPWGQASESGRVLAIGSDAAEIAPALADSPYGREDIALVFDQLDFANPEVLNHFWSADNRMQLTCFALARPQHRPLSADSLADPDDAPTHAVQTFVSVGFKSGYLHPCPAITAAVARALGPGLVVGQTTG</sequence>